<name>A0A944CDA2_9HYPH</name>
<dbReference type="PANTHER" id="PTHR33986:SF15">
    <property type="entry name" value="MITOCHONDRIAL FISSION PROTEIN ELM1"/>
    <property type="match status" value="1"/>
</dbReference>
<reference evidence="1" key="2">
    <citation type="journal article" date="2021" name="Microorganisms">
        <title>Bacterial Dimethylsulfoniopropionate Biosynthesis in the East China Sea.</title>
        <authorList>
            <person name="Liu J."/>
            <person name="Zhang Y."/>
            <person name="Liu J."/>
            <person name="Zhong H."/>
            <person name="Williams B.T."/>
            <person name="Zheng Y."/>
            <person name="Curson A.R.J."/>
            <person name="Sun C."/>
            <person name="Sun H."/>
            <person name="Song D."/>
            <person name="Wagner Mackenzie B."/>
            <person name="Bermejo Martinez A."/>
            <person name="Todd J.D."/>
            <person name="Zhang X.H."/>
        </authorList>
    </citation>
    <scope>NUCLEOTIDE SEQUENCE</scope>
    <source>
        <strain evidence="1">AESS21</strain>
    </source>
</reference>
<gene>
    <name evidence="1" type="ORF">DYI23_09570</name>
</gene>
<dbReference type="AlphaFoldDB" id="A0A944CDA2"/>
<accession>A0A944CDA2</accession>
<reference evidence="1" key="1">
    <citation type="submission" date="2018-08" db="EMBL/GenBank/DDBJ databases">
        <authorList>
            <person name="Jin W."/>
            <person name="Wang H."/>
            <person name="Yang Y."/>
            <person name="Li M."/>
            <person name="Liu J."/>
        </authorList>
    </citation>
    <scope>NUCLEOTIDE SEQUENCE</scope>
    <source>
        <strain evidence="1">AESS21</strain>
    </source>
</reference>
<evidence type="ECO:0000313" key="2">
    <source>
        <dbReference type="Proteomes" id="UP000705379"/>
    </source>
</evidence>
<sequence>MARLQSCWILTDGKVGDEVQCIGVAEALEVPYQLRHVRPKPPFSWLMPYGPIDPRERPSAQNSPIAPPFPDLAIGSGRRAIAYLRHIKNASEGKTFTVCLKDPRTGSKAADLIWVPDHDALRGPNVLTSPTAPHRYSPMLLKQLRETPHPELDALRSPRIAVLVGGDSRHHTFSQDDCERLAAGLEALARDHSASLMITKSRRTPAALAERIARFAEAEGHFFWQGTGDNPLGAILARADGIVATADSTNMIGEAASTGKPIHVFHPTGGHKKIERFLASLSTLGIIHPFPGPLKTTTYEPQDATPMIADAIRKAMAADRAGTLAT</sequence>
<proteinExistence type="predicted"/>
<protein>
    <submittedName>
        <fullName evidence="1">Nucleoside-diphosphate sugar epimerase</fullName>
    </submittedName>
</protein>
<dbReference type="PANTHER" id="PTHR33986">
    <property type="entry name" value="OS02G0535700 PROTEIN"/>
    <property type="match status" value="1"/>
</dbReference>
<comment type="caution">
    <text evidence="1">The sequence shown here is derived from an EMBL/GenBank/DDBJ whole genome shotgun (WGS) entry which is preliminary data.</text>
</comment>
<dbReference type="EMBL" id="QTKU01000002">
    <property type="protein sequence ID" value="MBS8260464.1"/>
    <property type="molecule type" value="Genomic_DNA"/>
</dbReference>
<dbReference type="InterPro" id="IPR009367">
    <property type="entry name" value="Elm1-like"/>
</dbReference>
<evidence type="ECO:0000313" key="1">
    <source>
        <dbReference type="EMBL" id="MBS8260464.1"/>
    </source>
</evidence>
<dbReference type="Pfam" id="PF06258">
    <property type="entry name" value="Mito_fiss_Elm1"/>
    <property type="match status" value="1"/>
</dbReference>
<dbReference type="Proteomes" id="UP000705379">
    <property type="component" value="Unassembled WGS sequence"/>
</dbReference>
<organism evidence="1 2">
    <name type="scientific">Roseibium polysiphoniae</name>
    <dbReference type="NCBI Taxonomy" id="2571221"/>
    <lineage>
        <taxon>Bacteria</taxon>
        <taxon>Pseudomonadati</taxon>
        <taxon>Pseudomonadota</taxon>
        <taxon>Alphaproteobacteria</taxon>
        <taxon>Hyphomicrobiales</taxon>
        <taxon>Stappiaceae</taxon>
        <taxon>Roseibium</taxon>
    </lineage>
</organism>